<name>A0AAV1DTF2_OLDCO</name>
<dbReference type="FunFam" id="1.10.10.60:FF:000002">
    <property type="entry name" value="Myb family transcription factor"/>
    <property type="match status" value="1"/>
</dbReference>
<dbReference type="InterPro" id="IPR017930">
    <property type="entry name" value="Myb_dom"/>
</dbReference>
<protein>
    <submittedName>
        <fullName evidence="8">OLC1v1010084C1</fullName>
    </submittedName>
</protein>
<keyword evidence="3" id="KW-0238">DNA-binding</keyword>
<dbReference type="InterPro" id="IPR058673">
    <property type="entry name" value="HHO5-like_N"/>
</dbReference>
<keyword evidence="9" id="KW-1185">Reference proteome</keyword>
<evidence type="ECO:0000313" key="8">
    <source>
        <dbReference type="EMBL" id="CAI9110114.1"/>
    </source>
</evidence>
<gene>
    <name evidence="8" type="ORF">OLC1_LOCUS17848</name>
</gene>
<evidence type="ECO:0000256" key="4">
    <source>
        <dbReference type="ARBA" id="ARBA00023163"/>
    </source>
</evidence>
<keyword evidence="2" id="KW-0805">Transcription regulation</keyword>
<organism evidence="8 9">
    <name type="scientific">Oldenlandia corymbosa var. corymbosa</name>
    <dbReference type="NCBI Taxonomy" id="529605"/>
    <lineage>
        <taxon>Eukaryota</taxon>
        <taxon>Viridiplantae</taxon>
        <taxon>Streptophyta</taxon>
        <taxon>Embryophyta</taxon>
        <taxon>Tracheophyta</taxon>
        <taxon>Spermatophyta</taxon>
        <taxon>Magnoliopsida</taxon>
        <taxon>eudicotyledons</taxon>
        <taxon>Gunneridae</taxon>
        <taxon>Pentapetalae</taxon>
        <taxon>asterids</taxon>
        <taxon>lamiids</taxon>
        <taxon>Gentianales</taxon>
        <taxon>Rubiaceae</taxon>
        <taxon>Rubioideae</taxon>
        <taxon>Spermacoceae</taxon>
        <taxon>Hedyotis-Oldenlandia complex</taxon>
        <taxon>Oldenlandia</taxon>
    </lineage>
</organism>
<comment type="subcellular location">
    <subcellularLocation>
        <location evidence="1">Nucleus</location>
    </subcellularLocation>
</comment>
<dbReference type="InterPro" id="IPR009057">
    <property type="entry name" value="Homeodomain-like_sf"/>
</dbReference>
<dbReference type="GO" id="GO:0003700">
    <property type="term" value="F:DNA-binding transcription factor activity"/>
    <property type="evidence" value="ECO:0007669"/>
    <property type="project" value="InterPro"/>
</dbReference>
<dbReference type="PANTHER" id="PTHR31003:SF22">
    <property type="entry name" value="TRANSCRIPTION FACTOR HHO5"/>
    <property type="match status" value="1"/>
</dbReference>
<dbReference type="InterPro" id="IPR006447">
    <property type="entry name" value="Myb_dom_plants"/>
</dbReference>
<evidence type="ECO:0000256" key="6">
    <source>
        <dbReference type="SAM" id="MobiDB-lite"/>
    </source>
</evidence>
<keyword evidence="4" id="KW-0804">Transcription</keyword>
<dbReference type="SUPFAM" id="SSF46689">
    <property type="entry name" value="Homeodomain-like"/>
    <property type="match status" value="1"/>
</dbReference>
<evidence type="ECO:0000256" key="1">
    <source>
        <dbReference type="ARBA" id="ARBA00004123"/>
    </source>
</evidence>
<dbReference type="Gene3D" id="1.10.10.60">
    <property type="entry name" value="Homeodomain-like"/>
    <property type="match status" value="1"/>
</dbReference>
<proteinExistence type="predicted"/>
<dbReference type="PROSITE" id="PS51294">
    <property type="entry name" value="HTH_MYB"/>
    <property type="match status" value="1"/>
</dbReference>
<reference evidence="8" key="1">
    <citation type="submission" date="2023-03" db="EMBL/GenBank/DDBJ databases">
        <authorList>
            <person name="Julca I."/>
        </authorList>
    </citation>
    <scope>NUCLEOTIDE SEQUENCE</scope>
</reference>
<dbReference type="GO" id="GO:0003677">
    <property type="term" value="F:DNA binding"/>
    <property type="evidence" value="ECO:0007669"/>
    <property type="project" value="UniProtKB-KW"/>
</dbReference>
<dbReference type="Pfam" id="PF26575">
    <property type="entry name" value="HHO5_N"/>
    <property type="match status" value="1"/>
</dbReference>
<feature type="domain" description="HTH myb-type" evidence="7">
    <location>
        <begin position="216"/>
        <end position="276"/>
    </location>
</feature>
<dbReference type="InterPro" id="IPR001005">
    <property type="entry name" value="SANT/Myb"/>
</dbReference>
<evidence type="ECO:0000313" key="9">
    <source>
        <dbReference type="Proteomes" id="UP001161247"/>
    </source>
</evidence>
<evidence type="ECO:0000256" key="3">
    <source>
        <dbReference type="ARBA" id="ARBA00023125"/>
    </source>
</evidence>
<feature type="region of interest" description="Disordered" evidence="6">
    <location>
        <begin position="302"/>
        <end position="352"/>
    </location>
</feature>
<evidence type="ECO:0000256" key="5">
    <source>
        <dbReference type="ARBA" id="ARBA00023242"/>
    </source>
</evidence>
<dbReference type="AlphaFoldDB" id="A0AAV1DTF2"/>
<dbReference type="Proteomes" id="UP001161247">
    <property type="component" value="Chromosome 6"/>
</dbReference>
<dbReference type="EMBL" id="OX459123">
    <property type="protein sequence ID" value="CAI9110114.1"/>
    <property type="molecule type" value="Genomic_DNA"/>
</dbReference>
<evidence type="ECO:0000259" key="7">
    <source>
        <dbReference type="PROSITE" id="PS51294"/>
    </source>
</evidence>
<dbReference type="NCBIfam" id="TIGR01557">
    <property type="entry name" value="myb_SHAQKYF"/>
    <property type="match status" value="1"/>
</dbReference>
<sequence length="352" mass="39202">MGLDSKELGIDLNCRFSCANSFSDVLSEISVIEDKDVKSIALNEYVYHLEEELRKVDGFKRELPLSVNLLTDAILRLKEEVLELNRRDVVVKEKIAPLKGNSGEKGVQEVWDDKKDWMSSVQLWSVPVQMENTADAARIPDSKLLPQAGKEAGKRDRTNPLVEEKWSKKGAINVEVKEELVMDGNLSLSIPVSLKESNTEKNSVKPEMVLGSSQQQNKKQRRCWSEELHRSFVNALMNLGGPEVATPKQIREIMQVDGLTNDEVKSHLQKYRLHISKVKSARSSSSGEMPNTGPWLKRYKSSKTMAMAPSSGSPEGPLHSGGSAKGLSLTVGEEEDTKSESLSWNGHFLKPC</sequence>
<dbReference type="PANTHER" id="PTHR31003">
    <property type="entry name" value="MYB FAMILY TRANSCRIPTION FACTOR"/>
    <property type="match status" value="1"/>
</dbReference>
<dbReference type="GO" id="GO:0005634">
    <property type="term" value="C:nucleus"/>
    <property type="evidence" value="ECO:0007669"/>
    <property type="project" value="UniProtKB-SubCell"/>
</dbReference>
<dbReference type="InterPro" id="IPR044787">
    <property type="entry name" value="HHO5-like"/>
</dbReference>
<evidence type="ECO:0000256" key="2">
    <source>
        <dbReference type="ARBA" id="ARBA00023015"/>
    </source>
</evidence>
<dbReference type="Pfam" id="PF00249">
    <property type="entry name" value="Myb_DNA-binding"/>
    <property type="match status" value="1"/>
</dbReference>
<keyword evidence="5" id="KW-0539">Nucleus</keyword>
<accession>A0AAV1DTF2</accession>